<evidence type="ECO:0000313" key="1">
    <source>
        <dbReference type="EMBL" id="PWS34473.1"/>
    </source>
</evidence>
<dbReference type="OrthoDB" id="9876555at2"/>
<comment type="caution">
    <text evidence="1">The sequence shown here is derived from an EMBL/GenBank/DDBJ whole genome shotgun (WGS) entry which is preliminary data.</text>
</comment>
<name>A0A317F7U3_9PROT</name>
<protein>
    <submittedName>
        <fullName evidence="1">Uncharacterized protein</fullName>
    </submittedName>
</protein>
<evidence type="ECO:0000313" key="2">
    <source>
        <dbReference type="Proteomes" id="UP000245765"/>
    </source>
</evidence>
<proteinExistence type="predicted"/>
<organism evidence="1 2">
    <name type="scientific">Falsiroseomonas bella</name>
    <dbReference type="NCBI Taxonomy" id="2184016"/>
    <lineage>
        <taxon>Bacteria</taxon>
        <taxon>Pseudomonadati</taxon>
        <taxon>Pseudomonadota</taxon>
        <taxon>Alphaproteobacteria</taxon>
        <taxon>Acetobacterales</taxon>
        <taxon>Roseomonadaceae</taxon>
        <taxon>Falsiroseomonas</taxon>
    </lineage>
</organism>
<dbReference type="EMBL" id="QGNA01000007">
    <property type="protein sequence ID" value="PWS34473.1"/>
    <property type="molecule type" value="Genomic_DNA"/>
</dbReference>
<sequence>MRSPVVRSGDLRETLDAITDLLKEIRREQLQQEAYGMVTRFALGALLRAAPPDQRKAVLARLAAPEALLGPEIPPDSPLGRAVAAEAARLAAALSEPAG</sequence>
<dbReference type="Proteomes" id="UP000245765">
    <property type="component" value="Unassembled WGS sequence"/>
</dbReference>
<accession>A0A317F7U3</accession>
<reference evidence="2" key="1">
    <citation type="submission" date="2018-05" db="EMBL/GenBank/DDBJ databases">
        <authorList>
            <person name="Du Z."/>
            <person name="Wang X."/>
        </authorList>
    </citation>
    <scope>NUCLEOTIDE SEQUENCE [LARGE SCALE GENOMIC DNA]</scope>
    <source>
        <strain evidence="2">CQN31</strain>
    </source>
</reference>
<keyword evidence="2" id="KW-1185">Reference proteome</keyword>
<dbReference type="AlphaFoldDB" id="A0A317F7U3"/>
<gene>
    <name evidence="1" type="ORF">DFH01_26025</name>
</gene>
<dbReference type="RefSeq" id="WP_109873446.1">
    <property type="nucleotide sequence ID" value="NZ_QGNA01000007.1"/>
</dbReference>